<comment type="caution">
    <text evidence="4">The sequence shown here is derived from an EMBL/GenBank/DDBJ whole genome shotgun (WGS) entry which is preliminary data.</text>
</comment>
<proteinExistence type="predicted"/>
<dbReference type="AlphaFoldDB" id="A0A8T2RYZ0"/>
<feature type="domain" description="Retrotransposon gag" evidence="3">
    <location>
        <begin position="47"/>
        <end position="123"/>
    </location>
</feature>
<keyword evidence="1" id="KW-0175">Coiled coil</keyword>
<name>A0A8T2RYZ0_CERRI</name>
<feature type="coiled-coil region" evidence="1">
    <location>
        <begin position="396"/>
        <end position="430"/>
    </location>
</feature>
<dbReference type="PANTHER" id="PTHR33223">
    <property type="entry name" value="CCHC-TYPE DOMAIN-CONTAINING PROTEIN"/>
    <property type="match status" value="1"/>
</dbReference>
<reference evidence="4 5" key="1">
    <citation type="submission" date="2021-08" db="EMBL/GenBank/DDBJ databases">
        <title>WGS assembly of Ceratopteris richardii.</title>
        <authorList>
            <person name="Marchant D.B."/>
            <person name="Chen G."/>
            <person name="Jenkins J."/>
            <person name="Shu S."/>
            <person name="Leebens-Mack J."/>
            <person name="Grimwood J."/>
            <person name="Schmutz J."/>
            <person name="Soltis P."/>
            <person name="Soltis D."/>
            <person name="Chen Z.-H."/>
        </authorList>
    </citation>
    <scope>NUCLEOTIDE SEQUENCE [LARGE SCALE GENOMIC DNA]</scope>
    <source>
        <strain evidence="4">Whitten #5841</strain>
        <tissue evidence="4">Leaf</tissue>
    </source>
</reference>
<dbReference type="OrthoDB" id="6086417at2759"/>
<evidence type="ECO:0000259" key="3">
    <source>
        <dbReference type="Pfam" id="PF03732"/>
    </source>
</evidence>
<feature type="coiled-coil region" evidence="1">
    <location>
        <begin position="463"/>
        <end position="518"/>
    </location>
</feature>
<dbReference type="Proteomes" id="UP000825935">
    <property type="component" value="Chromosome 23"/>
</dbReference>
<dbReference type="PANTHER" id="PTHR33223:SF6">
    <property type="entry name" value="CCHC-TYPE DOMAIN-CONTAINING PROTEIN"/>
    <property type="match status" value="1"/>
</dbReference>
<evidence type="ECO:0000256" key="1">
    <source>
        <dbReference type="SAM" id="Coils"/>
    </source>
</evidence>
<keyword evidence="5" id="KW-1185">Reference proteome</keyword>
<evidence type="ECO:0000313" key="4">
    <source>
        <dbReference type="EMBL" id="KAH7300924.1"/>
    </source>
</evidence>
<evidence type="ECO:0000313" key="5">
    <source>
        <dbReference type="Proteomes" id="UP000825935"/>
    </source>
</evidence>
<feature type="region of interest" description="Disordered" evidence="2">
    <location>
        <begin position="353"/>
        <end position="376"/>
    </location>
</feature>
<dbReference type="Pfam" id="PF03732">
    <property type="entry name" value="Retrotrans_gag"/>
    <property type="match status" value="1"/>
</dbReference>
<sequence>MAQRHATPLGDFPCFLGCLDEDPDGHIQLFEVICGAHEIVDEDRKLRIFPLTLRGDASEWYRNLGVHERTTYDNLKTNFLRKFRGASESIDQYIDRMDTIVRKLGNSVPDNETLKRRFLVGLHDGKVEEYIRLKRPVSLEEAKHEARVWEEVQCVLQMHIDRLNAHSRGLGENQESSKIVKIIEEKHSTVLKNRVHYNQTVNGKERGYVVQMVGMVVYFEPIKNQEDGILKRMNLNPRPHIQKVQFHSRGLVCWTCNQRGQCPSLQGSRSDALMNRYDRTKDHLKDENTTNVSKTTNGDVSTSPCLSPNFMRVEFPKEYRCKVQSRPGRKIIVNQDVPEVGVVPQAQIIRSEGRIGGDGKPNKQEPMHARDKDEHKNDAIITSQIVAKVECEALKDVELQCKVQKLECELEKLRAVVSHLERELAQEKELRLQQVEKVKEVERVTHEWFKDTQDIRDKESKRIDQLVQENEGFRELIKRWEIDRKIQRKRIVSEMEKCKELEQKVEALMEKVQNWERTEIEKVESKQNGERLSSRHVEIGERRTKKELKIREKVSGERVVVTDESVLSSVARWRCSTRGG</sequence>
<organism evidence="4 5">
    <name type="scientific">Ceratopteris richardii</name>
    <name type="common">Triangle waterfern</name>
    <dbReference type="NCBI Taxonomy" id="49495"/>
    <lineage>
        <taxon>Eukaryota</taxon>
        <taxon>Viridiplantae</taxon>
        <taxon>Streptophyta</taxon>
        <taxon>Embryophyta</taxon>
        <taxon>Tracheophyta</taxon>
        <taxon>Polypodiopsida</taxon>
        <taxon>Polypodiidae</taxon>
        <taxon>Polypodiales</taxon>
        <taxon>Pteridineae</taxon>
        <taxon>Pteridaceae</taxon>
        <taxon>Parkerioideae</taxon>
        <taxon>Ceratopteris</taxon>
    </lineage>
</organism>
<dbReference type="InterPro" id="IPR005162">
    <property type="entry name" value="Retrotrans_gag_dom"/>
</dbReference>
<accession>A0A8T2RYZ0</accession>
<gene>
    <name evidence="4" type="ORF">KP509_23G003600</name>
</gene>
<protein>
    <recommendedName>
        <fullName evidence="3">Retrotransposon gag domain-containing protein</fullName>
    </recommendedName>
</protein>
<evidence type="ECO:0000256" key="2">
    <source>
        <dbReference type="SAM" id="MobiDB-lite"/>
    </source>
</evidence>
<dbReference type="EMBL" id="CM035428">
    <property type="protein sequence ID" value="KAH7300924.1"/>
    <property type="molecule type" value="Genomic_DNA"/>
</dbReference>